<dbReference type="GO" id="GO:0005634">
    <property type="term" value="C:nucleus"/>
    <property type="evidence" value="ECO:0007669"/>
    <property type="project" value="TreeGrafter"/>
</dbReference>
<sequence>MDDPEVREVVEALGGLKGVAEQQQPQQQQQQPEHEPLINLITSSAQRAHPLISSVITTGLSAYGASKSYSPSFRYAAESVESRVGVPVGNVVSAVGRQTGLDSALRRGLGGNRRASSGGEQRADTKKRKTNNKSGGLEKSEESLKILAQQQQRQQQQNTLARMNGGDSRVPDESTSDRQIAAPNQTWPARVVLSTYGFGAALNEESLKNLKYCLDWLRFLNAHLGKLVSALKSVVEELDDHQRSQMDGDRHANGGIARALPASYENSRAILAAKVESLKGDVVATMKKVVEVVSNYTGSALPENARELIKRHIFALPQRFQAANASELVEKEKDGPMSSASRALVLAKEGLDMMQQVSAVVEGTIDRAEEWCERLGRKKREDDGQGLEEEKKIEWVERRRDGDGDVKMEKS</sequence>
<name>A0A317SW33_9PEZI</name>
<dbReference type="AlphaFoldDB" id="A0A317SW33"/>
<dbReference type="GO" id="GO:0006357">
    <property type="term" value="P:regulation of transcription by RNA polymerase II"/>
    <property type="evidence" value="ECO:0007669"/>
    <property type="project" value="TreeGrafter"/>
</dbReference>
<dbReference type="OrthoDB" id="2441642at2759"/>
<protein>
    <submittedName>
        <fullName evidence="2">Transcription factor Opi1</fullName>
    </submittedName>
</protein>
<dbReference type="InterPro" id="IPR013927">
    <property type="entry name" value="TF_Opi1_Ccg-8"/>
</dbReference>
<gene>
    <name evidence="2" type="ORF">C7212DRAFT_356645</name>
</gene>
<reference evidence="2 3" key="1">
    <citation type="submission" date="2018-03" db="EMBL/GenBank/DDBJ databases">
        <title>Genomes of Pezizomycetes fungi and the evolution of truffles.</title>
        <authorList>
            <person name="Murat C."/>
            <person name="Payen T."/>
            <person name="Noel B."/>
            <person name="Kuo A."/>
            <person name="Martin F.M."/>
        </authorList>
    </citation>
    <scope>NUCLEOTIDE SEQUENCE [LARGE SCALE GENOMIC DNA]</scope>
    <source>
        <strain evidence="2">091103-1</strain>
    </source>
</reference>
<dbReference type="GO" id="GO:0003714">
    <property type="term" value="F:transcription corepressor activity"/>
    <property type="evidence" value="ECO:0007669"/>
    <property type="project" value="InterPro"/>
</dbReference>
<proteinExistence type="predicted"/>
<dbReference type="GO" id="GO:0008654">
    <property type="term" value="P:phospholipid biosynthetic process"/>
    <property type="evidence" value="ECO:0007669"/>
    <property type="project" value="TreeGrafter"/>
</dbReference>
<dbReference type="PANTHER" id="PTHR38406:SF1">
    <property type="entry name" value="TRANSCRIPTIONAL REPRESSOR OPI1"/>
    <property type="match status" value="1"/>
</dbReference>
<dbReference type="PANTHER" id="PTHR38406">
    <property type="entry name" value="TRANSCRIPTIONAL REPRESSOR OPI1"/>
    <property type="match status" value="1"/>
</dbReference>
<dbReference type="GO" id="GO:0030968">
    <property type="term" value="P:endoplasmic reticulum unfolded protein response"/>
    <property type="evidence" value="ECO:0007669"/>
    <property type="project" value="TreeGrafter"/>
</dbReference>
<feature type="region of interest" description="Disordered" evidence="1">
    <location>
        <begin position="16"/>
        <end position="35"/>
    </location>
</feature>
<feature type="region of interest" description="Disordered" evidence="1">
    <location>
        <begin position="375"/>
        <end position="411"/>
    </location>
</feature>
<feature type="region of interest" description="Disordered" evidence="1">
    <location>
        <begin position="103"/>
        <end position="179"/>
    </location>
</feature>
<evidence type="ECO:0000256" key="1">
    <source>
        <dbReference type="SAM" id="MobiDB-lite"/>
    </source>
</evidence>
<keyword evidence="3" id="KW-1185">Reference proteome</keyword>
<accession>A0A317SW33</accession>
<dbReference type="Proteomes" id="UP000246991">
    <property type="component" value="Unassembled WGS sequence"/>
</dbReference>
<dbReference type="EMBL" id="PYWC01000014">
    <property type="protein sequence ID" value="PWW78609.1"/>
    <property type="molecule type" value="Genomic_DNA"/>
</dbReference>
<organism evidence="2 3">
    <name type="scientific">Tuber magnatum</name>
    <name type="common">white Piedmont truffle</name>
    <dbReference type="NCBI Taxonomy" id="42249"/>
    <lineage>
        <taxon>Eukaryota</taxon>
        <taxon>Fungi</taxon>
        <taxon>Dikarya</taxon>
        <taxon>Ascomycota</taxon>
        <taxon>Pezizomycotina</taxon>
        <taxon>Pezizomycetes</taxon>
        <taxon>Pezizales</taxon>
        <taxon>Tuberaceae</taxon>
        <taxon>Tuber</taxon>
    </lineage>
</organism>
<evidence type="ECO:0000313" key="3">
    <source>
        <dbReference type="Proteomes" id="UP000246991"/>
    </source>
</evidence>
<comment type="caution">
    <text evidence="2">The sequence shown here is derived from an EMBL/GenBank/DDBJ whole genome shotgun (WGS) entry which is preliminary data.</text>
</comment>
<evidence type="ECO:0000313" key="2">
    <source>
        <dbReference type="EMBL" id="PWW78609.1"/>
    </source>
</evidence>
<dbReference type="GO" id="GO:0005783">
    <property type="term" value="C:endoplasmic reticulum"/>
    <property type="evidence" value="ECO:0007669"/>
    <property type="project" value="TreeGrafter"/>
</dbReference>
<dbReference type="STRING" id="42249.A0A317SW33"/>
<feature type="compositionally biased region" description="Low complexity" evidence="1">
    <location>
        <begin position="22"/>
        <end position="31"/>
    </location>
</feature>
<dbReference type="Pfam" id="PF08618">
    <property type="entry name" value="Opi1"/>
    <property type="match status" value="2"/>
</dbReference>